<evidence type="ECO:0000256" key="1">
    <source>
        <dbReference type="SAM" id="MobiDB-lite"/>
    </source>
</evidence>
<organism evidence="3 4">
    <name type="scientific">Polarella glacialis</name>
    <name type="common">Dinoflagellate</name>
    <dbReference type="NCBI Taxonomy" id="89957"/>
    <lineage>
        <taxon>Eukaryota</taxon>
        <taxon>Sar</taxon>
        <taxon>Alveolata</taxon>
        <taxon>Dinophyceae</taxon>
        <taxon>Suessiales</taxon>
        <taxon>Suessiaceae</taxon>
        <taxon>Polarella</taxon>
    </lineage>
</organism>
<accession>A0A813DI02</accession>
<dbReference type="GO" id="GO:0032259">
    <property type="term" value="P:methylation"/>
    <property type="evidence" value="ECO:0007669"/>
    <property type="project" value="InterPro"/>
</dbReference>
<dbReference type="GO" id="GO:0008168">
    <property type="term" value="F:methyltransferase activity"/>
    <property type="evidence" value="ECO:0007669"/>
    <property type="project" value="InterPro"/>
</dbReference>
<evidence type="ECO:0000313" key="4">
    <source>
        <dbReference type="Proteomes" id="UP000654075"/>
    </source>
</evidence>
<comment type="caution">
    <text evidence="3">The sequence shown here is derived from an EMBL/GenBank/DDBJ whole genome shotgun (WGS) entry which is preliminary data.</text>
</comment>
<sequence length="427" mass="46262">AVGAFRDKLRAGDALKAIGRWGRGPPRMGEADSNEAPAAGKMSFRVSKLEVPERFQSIHGDRCFIWTPQPHAEGAPSLALQCAPAQAIRLAEYCNEAGMVSFCAVAAPLNGVEDRAVLLWLPKEADLEPLVKQLAGDANVGNCMRRAFAVEPTRHCTLSDAMGRLAALLDEKGSSCAVRVQVFPRYLEQKVISDLADAQRNLVCVSFSHIASLFYADGAYQVGVAQREQLIPEGVCGMDILDAGRPKMNSSICRAQLKLFEALARSGWAEEIAAKPPHRAVDVGAAPGGWSFCLADPSAWGCAEVFAVDPGLLAPEVSEGGRVRHLQMRWADAFKVLKDGCPIDVLTCDANIPCDQALDLLIAAEEQLAAGAYIVLTFKNCCRTKHEFARLKAQQLARLQELCSDVREVQLLANRKLETTVFARYSG</sequence>
<dbReference type="AlphaFoldDB" id="A0A813DI02"/>
<dbReference type="Proteomes" id="UP000654075">
    <property type="component" value="Unassembled WGS sequence"/>
</dbReference>
<dbReference type="OMA" id="HTDVCEN"/>
<dbReference type="Pfam" id="PF01728">
    <property type="entry name" value="FtsJ"/>
    <property type="match status" value="1"/>
</dbReference>
<dbReference type="SUPFAM" id="SSF53335">
    <property type="entry name" value="S-adenosyl-L-methionine-dependent methyltransferases"/>
    <property type="match status" value="1"/>
</dbReference>
<reference evidence="3" key="1">
    <citation type="submission" date="2021-02" db="EMBL/GenBank/DDBJ databases">
        <authorList>
            <person name="Dougan E. K."/>
            <person name="Rhodes N."/>
            <person name="Thang M."/>
            <person name="Chan C."/>
        </authorList>
    </citation>
    <scope>NUCLEOTIDE SEQUENCE</scope>
</reference>
<evidence type="ECO:0000313" key="3">
    <source>
        <dbReference type="EMBL" id="CAE8586459.1"/>
    </source>
</evidence>
<keyword evidence="4" id="KW-1185">Reference proteome</keyword>
<dbReference type="Gene3D" id="3.40.50.150">
    <property type="entry name" value="Vaccinia Virus protein VP39"/>
    <property type="match status" value="1"/>
</dbReference>
<protein>
    <recommendedName>
        <fullName evidence="2">Ribosomal RNA methyltransferase FtsJ domain-containing protein</fullName>
    </recommendedName>
</protein>
<dbReference type="PANTHER" id="PTHR37524">
    <property type="entry name" value="RIBOSOMAL RNA LARGE SUBUNIT METHYLTRANSFERASE M"/>
    <property type="match status" value="1"/>
</dbReference>
<evidence type="ECO:0000259" key="2">
    <source>
        <dbReference type="Pfam" id="PF01728"/>
    </source>
</evidence>
<name>A0A813DI02_POLGL</name>
<feature type="non-terminal residue" evidence="3">
    <location>
        <position position="427"/>
    </location>
</feature>
<feature type="domain" description="Ribosomal RNA methyltransferase FtsJ" evidence="2">
    <location>
        <begin position="253"/>
        <end position="360"/>
    </location>
</feature>
<dbReference type="InterPro" id="IPR029063">
    <property type="entry name" value="SAM-dependent_MTases_sf"/>
</dbReference>
<feature type="region of interest" description="Disordered" evidence="1">
    <location>
        <begin position="20"/>
        <end position="39"/>
    </location>
</feature>
<feature type="non-terminal residue" evidence="3">
    <location>
        <position position="1"/>
    </location>
</feature>
<dbReference type="EMBL" id="CAJNNV010002076">
    <property type="protein sequence ID" value="CAE8586459.1"/>
    <property type="molecule type" value="Genomic_DNA"/>
</dbReference>
<dbReference type="PANTHER" id="PTHR37524:SF2">
    <property type="entry name" value="RIBOSOMAL RNA METHYLTRANSFERASE FTSJ DOMAIN-CONTAINING PROTEIN"/>
    <property type="match status" value="1"/>
</dbReference>
<gene>
    <name evidence="3" type="ORF">PGLA1383_LOCUS5324</name>
</gene>
<proteinExistence type="predicted"/>
<dbReference type="OrthoDB" id="420882at2759"/>
<dbReference type="InterPro" id="IPR002877">
    <property type="entry name" value="RNA_MeTrfase_FtsJ_dom"/>
</dbReference>